<dbReference type="InterPro" id="IPR055733">
    <property type="entry name" value="DUF7309"/>
</dbReference>
<dbReference type="OrthoDB" id="271057at2"/>
<organism evidence="2 3">
    <name type="scientific">Blastopirellula marina DSM 3645</name>
    <dbReference type="NCBI Taxonomy" id="314230"/>
    <lineage>
        <taxon>Bacteria</taxon>
        <taxon>Pseudomonadati</taxon>
        <taxon>Planctomycetota</taxon>
        <taxon>Planctomycetia</taxon>
        <taxon>Pirellulales</taxon>
        <taxon>Pirellulaceae</taxon>
        <taxon>Blastopirellula</taxon>
    </lineage>
</organism>
<reference evidence="2 3" key="1">
    <citation type="submission" date="2006-02" db="EMBL/GenBank/DDBJ databases">
        <authorList>
            <person name="Amann R."/>
            <person name="Ferriera S."/>
            <person name="Johnson J."/>
            <person name="Kravitz S."/>
            <person name="Halpern A."/>
            <person name="Remington K."/>
            <person name="Beeson K."/>
            <person name="Tran B."/>
            <person name="Rogers Y.-H."/>
            <person name="Friedman R."/>
            <person name="Venter J.C."/>
        </authorList>
    </citation>
    <scope>NUCLEOTIDE SEQUENCE [LARGE SCALE GENOMIC DNA]</scope>
    <source>
        <strain evidence="2 3">DSM 3645</strain>
    </source>
</reference>
<dbReference type="Proteomes" id="UP000004358">
    <property type="component" value="Unassembled WGS sequence"/>
</dbReference>
<dbReference type="EMBL" id="AANZ01000005">
    <property type="protein sequence ID" value="EAQ81375.1"/>
    <property type="molecule type" value="Genomic_DNA"/>
</dbReference>
<dbReference type="RefSeq" id="WP_002652564.1">
    <property type="nucleotide sequence ID" value="NZ_CH672376.1"/>
</dbReference>
<dbReference type="Gene3D" id="1.25.40.10">
    <property type="entry name" value="Tetratricopeptide repeat domain"/>
    <property type="match status" value="1"/>
</dbReference>
<dbReference type="eggNOG" id="COG0457">
    <property type="taxonomic scope" value="Bacteria"/>
</dbReference>
<feature type="domain" description="DUF7309" evidence="1">
    <location>
        <begin position="155"/>
        <end position="294"/>
    </location>
</feature>
<accession>A3ZQA2</accession>
<sequence length="641" mass="72273">MDARLERLLNYPVEPQAEWQCGVFDFSDLAGGAFADSPMSAAKMVLWVSRERELIHGKPSIDGAPLDLLILELLEFTELHKLEYRPARICVTDQALASQLNANFAGSGTTVTWNVEPDFWCEVKESMGEHMRGTMAAPSLAESGCSLLQIHAYAEAAAAFYRARPWQYLDDADLLQVQTPKPPKHLKHVTVLGAGRQEFGLGFYDSSATHWDMLAQRLNMDLIEVFSLTFNPISEAIESDAALWKEHDFPLETGDAFPQFLFYSRDNTRAPKPKELEYVTVLLAALAETTEAEIDSGEWSKQILVQGKKKRCKISIPDLLAPPDRKVWLDRGMFPEPRGNERHFRLVQAVIAQNEGMELEDLNALINQQFTGSIDDFDYPSETPFDRAENLCYAAIDAHGRRRIQLIRQALQEDPTHIESNVLLAESVHETSHKIELFRQAVEFGEAQFADLLETAVGQFWEISETRPLMRAKTGLANSLAADGQANEAIAQMLDILRLNSNDNQGVRYQIIPLLLSQHREKEAVEILDCYPEETGNWLYLKAQIEFRREGRNGQSADKAIAAAIEFNPHVIELLIAGPPPTMPERYTLGSAEEAAILIEGQMESWSETEGFIEWMCARFAALKRDSSKRRLGKKRKRGPR</sequence>
<comment type="caution">
    <text evidence="2">The sequence shown here is derived from an EMBL/GenBank/DDBJ whole genome shotgun (WGS) entry which is preliminary data.</text>
</comment>
<protein>
    <recommendedName>
        <fullName evidence="1">DUF7309 domain-containing protein</fullName>
    </recommendedName>
</protein>
<dbReference type="InterPro" id="IPR011990">
    <property type="entry name" value="TPR-like_helical_dom_sf"/>
</dbReference>
<dbReference type="HOGENOM" id="CLU_426808_0_0_0"/>
<name>A3ZQA2_9BACT</name>
<gene>
    <name evidence="2" type="ORF">DSM3645_23326</name>
</gene>
<dbReference type="AlphaFoldDB" id="A3ZQA2"/>
<evidence type="ECO:0000313" key="3">
    <source>
        <dbReference type="Proteomes" id="UP000004358"/>
    </source>
</evidence>
<evidence type="ECO:0000259" key="1">
    <source>
        <dbReference type="Pfam" id="PF23988"/>
    </source>
</evidence>
<proteinExistence type="predicted"/>
<evidence type="ECO:0000313" key="2">
    <source>
        <dbReference type="EMBL" id="EAQ81375.1"/>
    </source>
</evidence>
<dbReference type="STRING" id="314230.DSM3645_23326"/>
<dbReference type="Pfam" id="PF23988">
    <property type="entry name" value="DUF7309"/>
    <property type="match status" value="1"/>
</dbReference>